<keyword evidence="5" id="KW-0418">Kinase</keyword>
<dbReference type="AlphaFoldDB" id="A0A1E3BHA2"/>
<keyword evidence="4" id="KW-0808">Transferase</keyword>
<dbReference type="Gene3D" id="1.10.287.130">
    <property type="match status" value="1"/>
</dbReference>
<evidence type="ECO:0000256" key="2">
    <source>
        <dbReference type="ARBA" id="ARBA00012438"/>
    </source>
</evidence>
<feature type="region of interest" description="Disordered" evidence="7">
    <location>
        <begin position="274"/>
        <end position="326"/>
    </location>
</feature>
<feature type="modified residue" description="4-aspartylphosphate" evidence="6">
    <location>
        <position position="1172"/>
    </location>
</feature>
<dbReference type="SMART" id="SM00388">
    <property type="entry name" value="HisKA"/>
    <property type="match status" value="1"/>
</dbReference>
<evidence type="ECO:0000259" key="8">
    <source>
        <dbReference type="PROSITE" id="PS50109"/>
    </source>
</evidence>
<dbReference type="Pfam" id="PF00072">
    <property type="entry name" value="Response_reg"/>
    <property type="match status" value="1"/>
</dbReference>
<dbReference type="FunFam" id="3.30.450.40:FF:000083">
    <property type="entry name" value="Sensor histidine kinase/response regulator, putative (AFU_orthologue AFUA_4G00660)"/>
    <property type="match status" value="1"/>
</dbReference>
<evidence type="ECO:0000259" key="9">
    <source>
        <dbReference type="PROSITE" id="PS50110"/>
    </source>
</evidence>
<organism evidence="10 11">
    <name type="scientific">Aspergillus cristatus</name>
    <name type="common">Chinese Fuzhuan brick tea-fermentation fungus</name>
    <name type="synonym">Eurotium cristatum</name>
    <dbReference type="NCBI Taxonomy" id="573508"/>
    <lineage>
        <taxon>Eukaryota</taxon>
        <taxon>Fungi</taxon>
        <taxon>Dikarya</taxon>
        <taxon>Ascomycota</taxon>
        <taxon>Pezizomycotina</taxon>
        <taxon>Eurotiomycetes</taxon>
        <taxon>Eurotiomycetidae</taxon>
        <taxon>Eurotiales</taxon>
        <taxon>Aspergillaceae</taxon>
        <taxon>Aspergillus</taxon>
        <taxon>Aspergillus subgen. Aspergillus</taxon>
    </lineage>
</organism>
<dbReference type="InterPro" id="IPR003594">
    <property type="entry name" value="HATPase_dom"/>
</dbReference>
<dbReference type="Gene3D" id="3.40.50.2300">
    <property type="match status" value="1"/>
</dbReference>
<feature type="compositionally biased region" description="Polar residues" evidence="7">
    <location>
        <begin position="474"/>
        <end position="484"/>
    </location>
</feature>
<feature type="region of interest" description="Disordered" evidence="7">
    <location>
        <begin position="657"/>
        <end position="688"/>
    </location>
</feature>
<dbReference type="InterPro" id="IPR011006">
    <property type="entry name" value="CheY-like_superfamily"/>
</dbReference>
<dbReference type="InterPro" id="IPR036097">
    <property type="entry name" value="HisK_dim/P_sf"/>
</dbReference>
<evidence type="ECO:0000256" key="3">
    <source>
        <dbReference type="ARBA" id="ARBA00022553"/>
    </source>
</evidence>
<feature type="compositionally biased region" description="Basic and acidic residues" evidence="7">
    <location>
        <begin position="1107"/>
        <end position="1118"/>
    </location>
</feature>
<dbReference type="PANTHER" id="PTHR43047:SF72">
    <property type="entry name" value="OSMOSENSING HISTIDINE PROTEIN KINASE SLN1"/>
    <property type="match status" value="1"/>
</dbReference>
<dbReference type="InterPro" id="IPR029016">
    <property type="entry name" value="GAF-like_dom_sf"/>
</dbReference>
<dbReference type="InterPro" id="IPR004358">
    <property type="entry name" value="Sig_transdc_His_kin-like_C"/>
</dbReference>
<dbReference type="GO" id="GO:0005886">
    <property type="term" value="C:plasma membrane"/>
    <property type="evidence" value="ECO:0007669"/>
    <property type="project" value="TreeGrafter"/>
</dbReference>
<dbReference type="SUPFAM" id="SSF47384">
    <property type="entry name" value="Homodimeric domain of signal transducing histidine kinase"/>
    <property type="match status" value="1"/>
</dbReference>
<dbReference type="CDD" id="cd00082">
    <property type="entry name" value="HisKA"/>
    <property type="match status" value="1"/>
</dbReference>
<feature type="region of interest" description="Disordered" evidence="7">
    <location>
        <begin position="713"/>
        <end position="733"/>
    </location>
</feature>
<feature type="compositionally biased region" description="Low complexity" evidence="7">
    <location>
        <begin position="391"/>
        <end position="404"/>
    </location>
</feature>
<feature type="region of interest" description="Disordered" evidence="7">
    <location>
        <begin position="472"/>
        <end position="507"/>
    </location>
</feature>
<dbReference type="InterPro" id="IPR003661">
    <property type="entry name" value="HisK_dim/P_dom"/>
</dbReference>
<dbReference type="EC" id="2.7.13.3" evidence="2"/>
<dbReference type="FunFam" id="1.10.287.130:FF:000023">
    <property type="entry name" value="Sensor histidine kinase/response regulator, putative"/>
    <property type="match status" value="1"/>
</dbReference>
<protein>
    <recommendedName>
        <fullName evidence="2">histidine kinase</fullName>
        <ecNumber evidence="2">2.7.13.3</ecNumber>
    </recommendedName>
</protein>
<evidence type="ECO:0000313" key="11">
    <source>
        <dbReference type="Proteomes" id="UP000094569"/>
    </source>
</evidence>
<dbReference type="Pfam" id="PF01590">
    <property type="entry name" value="GAF"/>
    <property type="match status" value="1"/>
</dbReference>
<keyword evidence="11" id="KW-1185">Reference proteome</keyword>
<dbReference type="STRING" id="573508.A0A1E3BHA2"/>
<feature type="domain" description="Response regulatory" evidence="9">
    <location>
        <begin position="1121"/>
        <end position="1247"/>
    </location>
</feature>
<feature type="compositionally biased region" description="Low complexity" evidence="7">
    <location>
        <begin position="1060"/>
        <end position="1071"/>
    </location>
</feature>
<evidence type="ECO:0000256" key="4">
    <source>
        <dbReference type="ARBA" id="ARBA00022679"/>
    </source>
</evidence>
<dbReference type="Gene3D" id="3.30.565.10">
    <property type="entry name" value="Histidine kinase-like ATPase, C-terminal domain"/>
    <property type="match status" value="1"/>
</dbReference>
<sequence length="1248" mass="137451">MAANAETSAQPYFPLAQEREFFKYLPHDTSPSSSFNFARWRHECQPSRDTALVSFAQLGAFRLGAQRALISLFDRAHQHVLAEATPTLSLVGGHVRDDRDLLRLGCCSFPKDRGLCHLVSGLPSLEHDQVRWVMNGSAVVVPDVMEEWFECPHLLDELSDVRFYAAVPIISPRGFVIGAYSIWDDMPRPEGIDEHSLQFLKDMASTVMGHLVKEREYHNSQQAERMIVGLGSFVEGRATLRHSWREASAQYAASELSGEMVEGQLNMEQQDLQEAAKGTDQKTLAYRDPRRGGDGVNQGTVSHGPDKSLQNPKSSRGVPDGDEGPQEGVLLSSIKLVFSRAANLIRESIGAEGVMFFDPNSEKFGHLVNNTSRKVTGSVKDAGSSDEETDSSSSSSRRQPSSASEGENGKLHGPSTCVCLGSSTSRLSSINSNSTADSKITVEKSLLTSLLRRYPRGKIFSYNANRAVSDDSDCISQATSGSEKSSPEDNARRTKKRRPASKRRGKHSFIQDAEHLIKIFPDARNIMVLPVWDTDKNRCFAVNLVWTNSPERVFTAENELVYISVFANSIMMEIRRLDAKIANKAKTNLVSSITHELRNPLHGILGTSDILSDTAMNALQHGMVHTIEACGRTLLDTINNLLDFTFIDKYQKKRSPFGARQRATQRQSLEASREADGSRGEKPSYSQVELDQVVEEVTECVFAGYSFYNHPQTPPPALTDSSSRAAGDASSKRAGAEANRVTIIFDVDKDAEWSFYTHSGAWRRILMNTFGNALKYTPSGFIHLGLKSSRKEKEKKKRSGPDSEGEAEEYEVTLTVSDTGKGIGPEYLQKDLFTPFRQEDALASGSGLGLSIVRQAVGSLGGSIEVNSTQGVGTTMTIRTPLTHHPAPSSDASVFQSLRSHVEGKSMGLLGFGSSLHSKRDSTLYSSLERLCREWFGLSVTTVSPMQGQHQPYDFYLAVQTELDNEDREGRNLFNLGQHLAGDDGGSPVVVICQSPEEAHNMFIAAKNRGNESPIFEFISQPCGPRKLARALDLCIKRRLEQQAGQSSSTEEPTRWVEMPESSHLPLNLNPSDPPDERMKISKRPTTDTMGNGSRSREGGDGTDPSSHVEEGTEEHTTGKSVLLVDDNDLNLQLLSVYTKKSGYDYLTAKNGVEAVETYKAQPGRFGVVVIDLSMPVMDGFEAARQIRRIEKQHKHQSNSARPMIIAALTGLDSTDAQKEAFGSGIDTFLIKPVKRPGLQALLRQMDE</sequence>
<reference evidence="10 11" key="1">
    <citation type="journal article" date="2016" name="BMC Genomics">
        <title>Comparative genomic and transcriptomic analyses of the Fuzhuan brick tea-fermentation fungus Aspergillus cristatus.</title>
        <authorList>
            <person name="Ge Y."/>
            <person name="Wang Y."/>
            <person name="Liu Y."/>
            <person name="Tan Y."/>
            <person name="Ren X."/>
            <person name="Zhang X."/>
            <person name="Hyde K.D."/>
            <person name="Liu Y."/>
            <person name="Liu Z."/>
        </authorList>
    </citation>
    <scope>NUCLEOTIDE SEQUENCE [LARGE SCALE GENOMIC DNA]</scope>
    <source>
        <strain evidence="10 11">GZAAS20.1005</strain>
    </source>
</reference>
<gene>
    <name evidence="10" type="ORF">SI65_03377</name>
</gene>
<evidence type="ECO:0000313" key="10">
    <source>
        <dbReference type="EMBL" id="ODM20324.1"/>
    </source>
</evidence>
<dbReference type="Proteomes" id="UP000094569">
    <property type="component" value="Unassembled WGS sequence"/>
</dbReference>
<dbReference type="OrthoDB" id="303614at2759"/>
<dbReference type="Gene3D" id="3.30.450.40">
    <property type="match status" value="1"/>
</dbReference>
<feature type="region of interest" description="Disordered" evidence="7">
    <location>
        <begin position="788"/>
        <end position="811"/>
    </location>
</feature>
<feature type="compositionally biased region" description="Basic residues" evidence="7">
    <location>
        <begin position="493"/>
        <end position="507"/>
    </location>
</feature>
<evidence type="ECO:0000256" key="6">
    <source>
        <dbReference type="PROSITE-ProRule" id="PRU00169"/>
    </source>
</evidence>
<feature type="compositionally biased region" description="Low complexity" evidence="7">
    <location>
        <begin position="720"/>
        <end position="729"/>
    </location>
</feature>
<feature type="compositionally biased region" description="Basic residues" evidence="7">
    <location>
        <begin position="788"/>
        <end position="798"/>
    </location>
</feature>
<dbReference type="PROSITE" id="PS50110">
    <property type="entry name" value="RESPONSE_REGULATORY"/>
    <property type="match status" value="1"/>
</dbReference>
<comment type="caution">
    <text evidence="10">The sequence shown here is derived from an EMBL/GenBank/DDBJ whole genome shotgun (WGS) entry which is preliminary data.</text>
</comment>
<accession>A0A1E3BHA2</accession>
<dbReference type="CDD" id="cd17546">
    <property type="entry name" value="REC_hyHK_CKI1_RcsC-like"/>
    <property type="match status" value="1"/>
</dbReference>
<feature type="region of interest" description="Disordered" evidence="7">
    <location>
        <begin position="375"/>
        <end position="415"/>
    </location>
</feature>
<feature type="compositionally biased region" description="Basic and acidic residues" evidence="7">
    <location>
        <begin position="277"/>
        <end position="293"/>
    </location>
</feature>
<dbReference type="EMBL" id="JXNT01000003">
    <property type="protein sequence ID" value="ODM20324.1"/>
    <property type="molecule type" value="Genomic_DNA"/>
</dbReference>
<dbReference type="VEuPathDB" id="FungiDB:SI65_03377"/>
<dbReference type="SUPFAM" id="SSF55781">
    <property type="entry name" value="GAF domain-like"/>
    <property type="match status" value="1"/>
</dbReference>
<comment type="catalytic activity">
    <reaction evidence="1">
        <text>ATP + protein L-histidine = ADP + protein N-phospho-L-histidine.</text>
        <dbReference type="EC" id="2.7.13.3"/>
    </reaction>
</comment>
<dbReference type="Pfam" id="PF00512">
    <property type="entry name" value="HisKA"/>
    <property type="match status" value="1"/>
</dbReference>
<name>A0A1E3BHA2_ASPCR</name>
<dbReference type="InterPro" id="IPR003018">
    <property type="entry name" value="GAF"/>
</dbReference>
<feature type="region of interest" description="Disordered" evidence="7">
    <location>
        <begin position="1041"/>
        <end position="1122"/>
    </location>
</feature>
<dbReference type="PRINTS" id="PR00344">
    <property type="entry name" value="BCTRLSENSOR"/>
</dbReference>
<dbReference type="SUPFAM" id="SSF55874">
    <property type="entry name" value="ATPase domain of HSP90 chaperone/DNA topoisomerase II/histidine kinase"/>
    <property type="match status" value="1"/>
</dbReference>
<dbReference type="PROSITE" id="PS50109">
    <property type="entry name" value="HIS_KIN"/>
    <property type="match status" value="1"/>
</dbReference>
<evidence type="ECO:0000256" key="7">
    <source>
        <dbReference type="SAM" id="MobiDB-lite"/>
    </source>
</evidence>
<dbReference type="InterPro" id="IPR001789">
    <property type="entry name" value="Sig_transdc_resp-reg_receiver"/>
</dbReference>
<dbReference type="InterPro" id="IPR036890">
    <property type="entry name" value="HATPase_C_sf"/>
</dbReference>
<dbReference type="SMART" id="SM00387">
    <property type="entry name" value="HATPase_c"/>
    <property type="match status" value="1"/>
</dbReference>
<dbReference type="SMART" id="SM00448">
    <property type="entry name" value="REC"/>
    <property type="match status" value="1"/>
</dbReference>
<feature type="domain" description="Histidine kinase" evidence="8">
    <location>
        <begin position="592"/>
        <end position="884"/>
    </location>
</feature>
<dbReference type="GO" id="GO:0000155">
    <property type="term" value="F:phosphorelay sensor kinase activity"/>
    <property type="evidence" value="ECO:0007669"/>
    <property type="project" value="InterPro"/>
</dbReference>
<dbReference type="GO" id="GO:0009927">
    <property type="term" value="F:histidine phosphotransfer kinase activity"/>
    <property type="evidence" value="ECO:0007669"/>
    <property type="project" value="TreeGrafter"/>
</dbReference>
<evidence type="ECO:0000256" key="5">
    <source>
        <dbReference type="ARBA" id="ARBA00022777"/>
    </source>
</evidence>
<proteinExistence type="predicted"/>
<dbReference type="InterPro" id="IPR005467">
    <property type="entry name" value="His_kinase_dom"/>
</dbReference>
<dbReference type="SUPFAM" id="SSF52172">
    <property type="entry name" value="CheY-like"/>
    <property type="match status" value="1"/>
</dbReference>
<dbReference type="Pfam" id="PF02518">
    <property type="entry name" value="HATPase_c"/>
    <property type="match status" value="1"/>
</dbReference>
<feature type="compositionally biased region" description="Basic and acidic residues" evidence="7">
    <location>
        <begin position="671"/>
        <end position="682"/>
    </location>
</feature>
<evidence type="ECO:0000256" key="1">
    <source>
        <dbReference type="ARBA" id="ARBA00000085"/>
    </source>
</evidence>
<keyword evidence="3 6" id="KW-0597">Phosphoprotein</keyword>
<dbReference type="PANTHER" id="PTHR43047">
    <property type="entry name" value="TWO-COMPONENT HISTIDINE PROTEIN KINASE"/>
    <property type="match status" value="1"/>
</dbReference>